<name>A0A1H2EAQ2_9GAMM</name>
<dbReference type="SUPFAM" id="SSF102400">
    <property type="entry name" value="DNA polymerase III chi subunit"/>
    <property type="match status" value="1"/>
</dbReference>
<dbReference type="GO" id="GO:0006260">
    <property type="term" value="P:DNA replication"/>
    <property type="evidence" value="ECO:0007669"/>
    <property type="project" value="InterPro"/>
</dbReference>
<dbReference type="Pfam" id="PF04364">
    <property type="entry name" value="DNA_pol3_chi"/>
    <property type="match status" value="1"/>
</dbReference>
<reference evidence="2" key="1">
    <citation type="submission" date="2016-10" db="EMBL/GenBank/DDBJ databases">
        <authorList>
            <person name="Varghese N."/>
            <person name="Submissions S."/>
        </authorList>
    </citation>
    <scope>NUCLEOTIDE SEQUENCE [LARGE SCALE GENOMIC DNA]</scope>
    <source>
        <strain evidence="2">CECT 8338</strain>
    </source>
</reference>
<dbReference type="GO" id="GO:0003677">
    <property type="term" value="F:DNA binding"/>
    <property type="evidence" value="ECO:0007669"/>
    <property type="project" value="InterPro"/>
</dbReference>
<evidence type="ECO:0000313" key="1">
    <source>
        <dbReference type="EMBL" id="SDT91788.1"/>
    </source>
</evidence>
<proteinExistence type="predicted"/>
<evidence type="ECO:0000313" key="2">
    <source>
        <dbReference type="Proteomes" id="UP000243924"/>
    </source>
</evidence>
<dbReference type="Proteomes" id="UP000243924">
    <property type="component" value="Chromosome I"/>
</dbReference>
<dbReference type="OrthoDB" id="5297568at2"/>
<organism evidence="1 2">
    <name type="scientific">Halopseudomonas salegens</name>
    <dbReference type="NCBI Taxonomy" id="1434072"/>
    <lineage>
        <taxon>Bacteria</taxon>
        <taxon>Pseudomonadati</taxon>
        <taxon>Pseudomonadota</taxon>
        <taxon>Gammaproteobacteria</taxon>
        <taxon>Pseudomonadales</taxon>
        <taxon>Pseudomonadaceae</taxon>
        <taxon>Halopseudomonas</taxon>
    </lineage>
</organism>
<dbReference type="AlphaFoldDB" id="A0A1H2EAQ2"/>
<dbReference type="InterPro" id="IPR036768">
    <property type="entry name" value="PolIII_chi_sf"/>
</dbReference>
<dbReference type="GO" id="GO:0003887">
    <property type="term" value="F:DNA-directed DNA polymerase activity"/>
    <property type="evidence" value="ECO:0007669"/>
    <property type="project" value="InterPro"/>
</dbReference>
<dbReference type="PANTHER" id="PTHR38767">
    <property type="entry name" value="DNA POLYMERASE III SUBUNIT CHI"/>
    <property type="match status" value="1"/>
</dbReference>
<dbReference type="RefSeq" id="WP_092383779.1">
    <property type="nucleotide sequence ID" value="NZ_LT629787.1"/>
</dbReference>
<protein>
    <submittedName>
        <fullName evidence="1">DNA polymerase III, chi subunit</fullName>
    </submittedName>
</protein>
<dbReference type="STRING" id="1434072.SAMN05216210_0487"/>
<dbReference type="InterPro" id="IPR007459">
    <property type="entry name" value="DNA_pol3_chi"/>
</dbReference>
<dbReference type="PANTHER" id="PTHR38767:SF1">
    <property type="entry name" value="DNA POLYMERASE III SUBUNIT CHI"/>
    <property type="match status" value="1"/>
</dbReference>
<accession>A0A1H2EAQ2</accession>
<keyword evidence="2" id="KW-1185">Reference proteome</keyword>
<dbReference type="Gene3D" id="3.40.50.10110">
    <property type="entry name" value="DNA polymerase III subunit chi"/>
    <property type="match status" value="1"/>
</dbReference>
<gene>
    <name evidence="1" type="ORF">SAMN05216210_0487</name>
</gene>
<dbReference type="EMBL" id="LT629787">
    <property type="protein sequence ID" value="SDT91788.1"/>
    <property type="molecule type" value="Genomic_DNA"/>
</dbReference>
<sequence>MTRIDFYLLSSAAPLARLDYACRLAYKAWSKGHQVYLHCSDEDQVTELDGLLWRFRADAFLPHGSDPRDSRNPVVCSCADDPGLQHDLLINLSDQQPAFFSRFRRLAEIVIEHDPVRLPARERFRFYRDKGYALQTHPIRTAE</sequence>
<dbReference type="GO" id="GO:0032298">
    <property type="term" value="P:positive regulation of DNA-templated DNA replication initiation"/>
    <property type="evidence" value="ECO:0007669"/>
    <property type="project" value="TreeGrafter"/>
</dbReference>